<accession>A0A368UWR5</accession>
<dbReference type="Gene3D" id="2.115.10.20">
    <property type="entry name" value="Glycosyl hydrolase domain, family 43"/>
    <property type="match status" value="2"/>
</dbReference>
<evidence type="ECO:0000256" key="4">
    <source>
        <dbReference type="ARBA" id="ARBA00023295"/>
    </source>
</evidence>
<sequence>MGRFFLIVFTVALIFSTSGCQSYSGDSEMVFLFSYFTGRGEDGLHWAYSEDGLHWEALNQGRSVLSPQVGKDSLFRDPCVIKGGDGRYHMVWTTGWTDPYIGYASSSDLIHWSAQKTIPVMKHEPTARNSWAPEVFFDKKREAYLIFWATTIPGLHSPIDHGGKEDGYNHRMYYVTTRDFETFSDTRMFYNPDFSVIDCTILEKDGQYYMFLKNENPNPPEKNIRIAIADDPAGPYPLEVSGPVTGDYWAEGPTPLVVGDSVYVYFDKYREHKYGAVRSRDMKYWEDVSAQVSFPDGIRHGTALVVERSVFEKLKKSFE</sequence>
<dbReference type="GO" id="GO:0005975">
    <property type="term" value="P:carbohydrate metabolic process"/>
    <property type="evidence" value="ECO:0007669"/>
    <property type="project" value="InterPro"/>
</dbReference>
<dbReference type="PANTHER" id="PTHR43301">
    <property type="entry name" value="ARABINAN ENDO-1,5-ALPHA-L-ARABINOSIDASE"/>
    <property type="match status" value="1"/>
</dbReference>
<keyword evidence="4 5" id="KW-0326">Glycosidase</keyword>
<dbReference type="PANTHER" id="PTHR43301:SF3">
    <property type="entry name" value="ARABINAN ENDO-1,5-ALPHA-L-ARABINOSIDASE A-RELATED"/>
    <property type="match status" value="1"/>
</dbReference>
<evidence type="ECO:0000256" key="1">
    <source>
        <dbReference type="ARBA" id="ARBA00004834"/>
    </source>
</evidence>
<name>A0A368UWR5_9BACT</name>
<dbReference type="InterPro" id="IPR050727">
    <property type="entry name" value="GH43_arabinanases"/>
</dbReference>
<dbReference type="EMBL" id="QPIZ01000015">
    <property type="protein sequence ID" value="RCW32525.1"/>
    <property type="molecule type" value="Genomic_DNA"/>
</dbReference>
<gene>
    <name evidence="6" type="ORF">DFO77_11570</name>
</gene>
<dbReference type="Pfam" id="PF04616">
    <property type="entry name" value="Glyco_hydro_43"/>
    <property type="match status" value="1"/>
</dbReference>
<evidence type="ECO:0000313" key="7">
    <source>
        <dbReference type="Proteomes" id="UP000252733"/>
    </source>
</evidence>
<comment type="similarity">
    <text evidence="2 5">Belongs to the glycosyl hydrolase 43 family.</text>
</comment>
<dbReference type="InterPro" id="IPR023296">
    <property type="entry name" value="Glyco_hydro_beta-prop_sf"/>
</dbReference>
<reference evidence="6 7" key="1">
    <citation type="submission" date="2018-07" db="EMBL/GenBank/DDBJ databases">
        <title>Freshwater and sediment microbial communities from various areas in North America, analyzing microbe dynamics in response to fracking.</title>
        <authorList>
            <person name="Lamendella R."/>
        </authorList>
    </citation>
    <scope>NUCLEOTIDE SEQUENCE [LARGE SCALE GENOMIC DNA]</scope>
    <source>
        <strain evidence="6 7">160A</strain>
    </source>
</reference>
<keyword evidence="7" id="KW-1185">Reference proteome</keyword>
<protein>
    <submittedName>
        <fullName evidence="6">Glycosyl hydrolase family 43</fullName>
    </submittedName>
</protein>
<evidence type="ECO:0000256" key="2">
    <source>
        <dbReference type="ARBA" id="ARBA00009865"/>
    </source>
</evidence>
<dbReference type="SUPFAM" id="SSF75005">
    <property type="entry name" value="Arabinanase/levansucrase/invertase"/>
    <property type="match status" value="1"/>
</dbReference>
<evidence type="ECO:0000256" key="5">
    <source>
        <dbReference type="RuleBase" id="RU361187"/>
    </source>
</evidence>
<evidence type="ECO:0000313" key="6">
    <source>
        <dbReference type="EMBL" id="RCW32525.1"/>
    </source>
</evidence>
<keyword evidence="3 5" id="KW-0378">Hydrolase</keyword>
<dbReference type="RefSeq" id="WP_114437311.1">
    <property type="nucleotide sequence ID" value="NZ_QPIZ01000015.1"/>
</dbReference>
<comment type="caution">
    <text evidence="6">The sequence shown here is derived from an EMBL/GenBank/DDBJ whole genome shotgun (WGS) entry which is preliminary data.</text>
</comment>
<comment type="pathway">
    <text evidence="1">Glycan metabolism; L-arabinan degradation.</text>
</comment>
<dbReference type="Proteomes" id="UP000252733">
    <property type="component" value="Unassembled WGS sequence"/>
</dbReference>
<dbReference type="PROSITE" id="PS51257">
    <property type="entry name" value="PROKAR_LIPOPROTEIN"/>
    <property type="match status" value="1"/>
</dbReference>
<evidence type="ECO:0000256" key="3">
    <source>
        <dbReference type="ARBA" id="ARBA00022801"/>
    </source>
</evidence>
<proteinExistence type="inferred from homology"/>
<dbReference type="CDD" id="cd08983">
    <property type="entry name" value="GH43_Bt3655-like"/>
    <property type="match status" value="1"/>
</dbReference>
<dbReference type="InterPro" id="IPR006710">
    <property type="entry name" value="Glyco_hydro_43"/>
</dbReference>
<dbReference type="GO" id="GO:0004553">
    <property type="term" value="F:hydrolase activity, hydrolyzing O-glycosyl compounds"/>
    <property type="evidence" value="ECO:0007669"/>
    <property type="project" value="InterPro"/>
</dbReference>
<dbReference type="AlphaFoldDB" id="A0A368UWR5"/>
<organism evidence="6 7">
    <name type="scientific">Marinilabilia salmonicolor</name>
    <dbReference type="NCBI Taxonomy" id="989"/>
    <lineage>
        <taxon>Bacteria</taxon>
        <taxon>Pseudomonadati</taxon>
        <taxon>Bacteroidota</taxon>
        <taxon>Bacteroidia</taxon>
        <taxon>Marinilabiliales</taxon>
        <taxon>Marinilabiliaceae</taxon>
        <taxon>Marinilabilia</taxon>
    </lineage>
</organism>